<feature type="signal peptide" evidence="1">
    <location>
        <begin position="1"/>
        <end position="18"/>
    </location>
</feature>
<dbReference type="PANTHER" id="PTHR36578">
    <property type="entry name" value="CHROMOSOME 15, WHOLE GENOME SHOTGUN SEQUENCE"/>
    <property type="match status" value="1"/>
</dbReference>
<dbReference type="EMBL" id="SWKV01000003">
    <property type="protein sequence ID" value="KAF3047072.1"/>
    <property type="molecule type" value="Genomic_DNA"/>
</dbReference>
<reference evidence="2" key="1">
    <citation type="submission" date="2019-04" db="EMBL/GenBank/DDBJ databases">
        <title>Sequencing of skin fungus with MAO and IRED activity.</title>
        <authorList>
            <person name="Marsaioli A.J."/>
            <person name="Bonatto J.M.C."/>
            <person name="Reis Junior O."/>
        </authorList>
    </citation>
    <scope>NUCLEOTIDE SEQUENCE</scope>
    <source>
        <strain evidence="2">28M1</strain>
    </source>
</reference>
<sequence>MRSLTITALAGLASLVFTQSIDLDYVNSLPDPTYTIIPDQRAQTVTYNQATAIASVVAEALQSPVPDPGEGDLHTRDPAVEKRGQPCENLNNNANTYNAVLDPADSFLNDANLANQALNARTPSGYTRVYQNLKKSAQANGYMGYTIMSSYNVQECADRCTRTLGCQGFNTYFERSPSQVPAPTCPDPHGAANPFCVLWGGPVSEDNARNEGQWREQYHVVIAASNGYVLTSSLNPLSSKAINAPLDCNNDDAYMGMRLLTDNAPFDPQRCAAICDATSQYNIEHPGDDASKPPRLCKFYNAYILNKNYISQGQACSMYTQYWDPSVYGTNDGQWDGQGNHYTISSSVFFHNATDVVTPVCPADITRLQGDADAGAFCTSYNSYVGPPATTVTTYTGTTTVAGCGPTNRAKRDEDSGAVVHGVVAVYPSKVADPEITGTVPALVTVPGEKLSEAGAVASATAAAISQLGASGSELASAPTTTFTAGTATVATAETTSVAVAKRAVATPAIFAGRDSRQISSACSRVVGTGTPTVTVKALATETAANLIAGSFTSAPSDLDDWYFAVSLPFQICIYSTCSTTANPSTNGLITLGSYGTEIYNNEVFRLPSDIFQGHALLAIFFDDLQIYRGQRHYMSYRICGAQGQRSVTFEWRIGRYSAPANGPLYRFSATFYEDKPSLIKLRYFSTTDQGISASIGMQGPYNGRQISYVYSQDQAVMPDNYELTWDPATNFYAPTRTND</sequence>
<gene>
    <name evidence="2" type="ORF">E8E12_011017</name>
</gene>
<evidence type="ECO:0000313" key="3">
    <source>
        <dbReference type="Proteomes" id="UP000758155"/>
    </source>
</evidence>
<protein>
    <submittedName>
        <fullName evidence="2">Uncharacterized protein</fullName>
    </submittedName>
</protein>
<dbReference type="PANTHER" id="PTHR36578:SF2">
    <property type="entry name" value="PA14 DOMAIN-CONTAINING PROTEIN"/>
    <property type="match status" value="1"/>
</dbReference>
<keyword evidence="1" id="KW-0732">Signal</keyword>
<evidence type="ECO:0000313" key="2">
    <source>
        <dbReference type="EMBL" id="KAF3047072.1"/>
    </source>
</evidence>
<proteinExistence type="predicted"/>
<name>A0A9P4X0P5_9PLEO</name>
<accession>A0A9P4X0P5</accession>
<dbReference type="Proteomes" id="UP000758155">
    <property type="component" value="Unassembled WGS sequence"/>
</dbReference>
<dbReference type="AlphaFoldDB" id="A0A9P4X0P5"/>
<organism evidence="2 3">
    <name type="scientific">Didymella heteroderae</name>
    <dbReference type="NCBI Taxonomy" id="1769908"/>
    <lineage>
        <taxon>Eukaryota</taxon>
        <taxon>Fungi</taxon>
        <taxon>Dikarya</taxon>
        <taxon>Ascomycota</taxon>
        <taxon>Pezizomycotina</taxon>
        <taxon>Dothideomycetes</taxon>
        <taxon>Pleosporomycetidae</taxon>
        <taxon>Pleosporales</taxon>
        <taxon>Pleosporineae</taxon>
        <taxon>Didymellaceae</taxon>
        <taxon>Didymella</taxon>
    </lineage>
</organism>
<evidence type="ECO:0000256" key="1">
    <source>
        <dbReference type="SAM" id="SignalP"/>
    </source>
</evidence>
<dbReference type="OrthoDB" id="271448at2759"/>
<keyword evidence="3" id="KW-1185">Reference proteome</keyword>
<feature type="chain" id="PRO_5040155485" evidence="1">
    <location>
        <begin position="19"/>
        <end position="740"/>
    </location>
</feature>
<comment type="caution">
    <text evidence="2">The sequence shown here is derived from an EMBL/GenBank/DDBJ whole genome shotgun (WGS) entry which is preliminary data.</text>
</comment>